<gene>
    <name evidence="3" type="ORF">BaRGS_00031781</name>
</gene>
<reference evidence="3 4" key="1">
    <citation type="journal article" date="2023" name="Sci. Data">
        <title>Genome assembly of the Korean intertidal mud-creeper Batillaria attramentaria.</title>
        <authorList>
            <person name="Patra A.K."/>
            <person name="Ho P.T."/>
            <person name="Jun S."/>
            <person name="Lee S.J."/>
            <person name="Kim Y."/>
            <person name="Won Y.J."/>
        </authorList>
    </citation>
    <scope>NUCLEOTIDE SEQUENCE [LARGE SCALE GENOMIC DNA]</scope>
    <source>
        <strain evidence="3">Wonlab-2016</strain>
    </source>
</reference>
<evidence type="ECO:0000259" key="1">
    <source>
        <dbReference type="Pfam" id="PF01082"/>
    </source>
</evidence>
<dbReference type="Gene3D" id="2.60.120.310">
    <property type="entry name" value="Copper type II, ascorbate-dependent monooxygenase, N-terminal domain"/>
    <property type="match status" value="1"/>
</dbReference>
<dbReference type="InterPro" id="IPR055313">
    <property type="entry name" value="Temptin-like"/>
</dbReference>
<dbReference type="SUPFAM" id="SSF49742">
    <property type="entry name" value="PHM/PNGase F"/>
    <property type="match status" value="1"/>
</dbReference>
<feature type="domain" description="Temptin Cys/Cys disulfide" evidence="2">
    <location>
        <begin position="13"/>
        <end position="110"/>
    </location>
</feature>
<evidence type="ECO:0000259" key="2">
    <source>
        <dbReference type="Pfam" id="PF24784"/>
    </source>
</evidence>
<sequence length="270" mass="29271">IIASLCVLLSPVHGFLNFQNQIPNGNSVPHPCKPNELWEGVGHFQVVGGGHRNPFGQDFDNAGKKWTESLCRKDSDGDGKTNGQELGDPDCTWRPGGVPKVTSGLSHPGVCEPLDSLVCQQRNFSVGLYRVQQEWMADACKREEFVCEGLNDPGLKNVTLQIPKTPVPARETTYMCSVFSFPESESDVHMIATTPLLDNRQVMHHAALLGCEGEVNGVEEGVPFVCGMSAHPNCSTIISIWTLGKNGECFHGNVGVRLGVKGYTKLALQG</sequence>
<dbReference type="Pfam" id="PF01082">
    <property type="entry name" value="Cu2_monooxygen"/>
    <property type="match status" value="1"/>
</dbReference>
<proteinExistence type="predicted"/>
<evidence type="ECO:0008006" key="5">
    <source>
        <dbReference type="Google" id="ProtNLM"/>
    </source>
</evidence>
<dbReference type="AlphaFoldDB" id="A0ABD0JPN3"/>
<name>A0ABD0JPN3_9CAEN</name>
<dbReference type="Proteomes" id="UP001519460">
    <property type="component" value="Unassembled WGS sequence"/>
</dbReference>
<keyword evidence="4" id="KW-1185">Reference proteome</keyword>
<dbReference type="PANTHER" id="PTHR34737:SF2">
    <property type="entry name" value="EF-HAND DOMAIN-CONTAINING PROTEIN"/>
    <property type="match status" value="1"/>
</dbReference>
<evidence type="ECO:0000313" key="4">
    <source>
        <dbReference type="Proteomes" id="UP001519460"/>
    </source>
</evidence>
<feature type="non-terminal residue" evidence="3">
    <location>
        <position position="1"/>
    </location>
</feature>
<dbReference type="InterPro" id="IPR036939">
    <property type="entry name" value="Cu2_ascorb_mOase_N_sf"/>
</dbReference>
<dbReference type="InterPro" id="IPR057626">
    <property type="entry name" value="S-S_Temptin"/>
</dbReference>
<feature type="domain" description="Copper type II ascorbate-dependent monooxygenase N-terminal" evidence="1">
    <location>
        <begin position="159"/>
        <end position="264"/>
    </location>
</feature>
<dbReference type="InterPro" id="IPR000323">
    <property type="entry name" value="Cu2_ascorb_mOase_N"/>
</dbReference>
<evidence type="ECO:0000313" key="3">
    <source>
        <dbReference type="EMBL" id="KAK7477005.1"/>
    </source>
</evidence>
<dbReference type="Pfam" id="PF24784">
    <property type="entry name" value="Temptin_C"/>
    <property type="match status" value="1"/>
</dbReference>
<accession>A0ABD0JPN3</accession>
<dbReference type="PANTHER" id="PTHR34737">
    <property type="entry name" value="EF-HAND DOMAIN-CONTAINING PROTEIN"/>
    <property type="match status" value="1"/>
</dbReference>
<comment type="caution">
    <text evidence="3">The sequence shown here is derived from an EMBL/GenBank/DDBJ whole genome shotgun (WGS) entry which is preliminary data.</text>
</comment>
<dbReference type="InterPro" id="IPR008977">
    <property type="entry name" value="PHM/PNGase_F_dom_sf"/>
</dbReference>
<organism evidence="3 4">
    <name type="scientific">Batillaria attramentaria</name>
    <dbReference type="NCBI Taxonomy" id="370345"/>
    <lineage>
        <taxon>Eukaryota</taxon>
        <taxon>Metazoa</taxon>
        <taxon>Spiralia</taxon>
        <taxon>Lophotrochozoa</taxon>
        <taxon>Mollusca</taxon>
        <taxon>Gastropoda</taxon>
        <taxon>Caenogastropoda</taxon>
        <taxon>Sorbeoconcha</taxon>
        <taxon>Cerithioidea</taxon>
        <taxon>Batillariidae</taxon>
        <taxon>Batillaria</taxon>
    </lineage>
</organism>
<protein>
    <recommendedName>
        <fullName evidence="5">Temptin</fullName>
    </recommendedName>
</protein>
<dbReference type="EMBL" id="JACVVK020000360">
    <property type="protein sequence ID" value="KAK7477005.1"/>
    <property type="molecule type" value="Genomic_DNA"/>
</dbReference>